<name>A0A839V3J2_9GAMM</name>
<dbReference type="SUPFAM" id="SSF53850">
    <property type="entry name" value="Periplasmic binding protein-like II"/>
    <property type="match status" value="1"/>
</dbReference>
<keyword evidence="7" id="KW-1185">Reference proteome</keyword>
<evidence type="ECO:0000259" key="5">
    <source>
        <dbReference type="PROSITE" id="PS50931"/>
    </source>
</evidence>
<evidence type="ECO:0000256" key="2">
    <source>
        <dbReference type="ARBA" id="ARBA00023015"/>
    </source>
</evidence>
<evidence type="ECO:0000256" key="3">
    <source>
        <dbReference type="ARBA" id="ARBA00023125"/>
    </source>
</evidence>
<dbReference type="EMBL" id="JACHXP010000006">
    <property type="protein sequence ID" value="MBB3190263.1"/>
    <property type="molecule type" value="Genomic_DNA"/>
</dbReference>
<dbReference type="Pfam" id="PF03466">
    <property type="entry name" value="LysR_substrate"/>
    <property type="match status" value="1"/>
</dbReference>
<sequence length="300" mass="33532">MSNSLRFDLRHLRAFMAVADTLHFKKAAEALHMTQPALSRLIKGLEEGVGADLFERTTRQVALSRSGRLFLDECRAALSHLERGVQLAGRAAQGDIGRITIAYNDFSINGVLPQILETFKEAYPDIAVELIYMPSHHQHEALLDHRIDIGFMIGPVDLPGIETHRAAIENLVVILPRRHPLADRARLTLTELAEEKFILGTEEGWSTFRAHVFRLCLQAGFQPDIIQEASTSSGIFGLVAANMGISLYSDCVSRFRRDDITVVPLASPHERLETIAAWHSAYITPSCRLFRDLLSRELEG</sequence>
<dbReference type="RefSeq" id="WP_183325009.1">
    <property type="nucleotide sequence ID" value="NZ_JACHXP010000006.1"/>
</dbReference>
<dbReference type="Pfam" id="PF00126">
    <property type="entry name" value="HTH_1"/>
    <property type="match status" value="1"/>
</dbReference>
<evidence type="ECO:0000256" key="1">
    <source>
        <dbReference type="ARBA" id="ARBA00009437"/>
    </source>
</evidence>
<dbReference type="GO" id="GO:0003700">
    <property type="term" value="F:DNA-binding transcription factor activity"/>
    <property type="evidence" value="ECO:0007669"/>
    <property type="project" value="InterPro"/>
</dbReference>
<dbReference type="GO" id="GO:0003677">
    <property type="term" value="F:DNA binding"/>
    <property type="evidence" value="ECO:0007669"/>
    <property type="project" value="UniProtKB-KW"/>
</dbReference>
<evidence type="ECO:0000313" key="7">
    <source>
        <dbReference type="Proteomes" id="UP000547614"/>
    </source>
</evidence>
<proteinExistence type="inferred from homology"/>
<dbReference type="InterPro" id="IPR000847">
    <property type="entry name" value="LysR_HTH_N"/>
</dbReference>
<dbReference type="Gene3D" id="1.10.10.10">
    <property type="entry name" value="Winged helix-like DNA-binding domain superfamily/Winged helix DNA-binding domain"/>
    <property type="match status" value="1"/>
</dbReference>
<evidence type="ECO:0000256" key="4">
    <source>
        <dbReference type="ARBA" id="ARBA00023163"/>
    </source>
</evidence>
<accession>A0A839V3J2</accession>
<dbReference type="Proteomes" id="UP000547614">
    <property type="component" value="Unassembled WGS sequence"/>
</dbReference>
<feature type="domain" description="HTH lysR-type" evidence="5">
    <location>
        <begin position="7"/>
        <end position="64"/>
    </location>
</feature>
<dbReference type="SUPFAM" id="SSF46785">
    <property type="entry name" value="Winged helix' DNA-binding domain"/>
    <property type="match status" value="1"/>
</dbReference>
<protein>
    <submittedName>
        <fullName evidence="6">DNA-binding transcriptional LysR family regulator</fullName>
    </submittedName>
</protein>
<dbReference type="GO" id="GO:0032993">
    <property type="term" value="C:protein-DNA complex"/>
    <property type="evidence" value="ECO:0007669"/>
    <property type="project" value="TreeGrafter"/>
</dbReference>
<keyword evidence="2" id="KW-0805">Transcription regulation</keyword>
<dbReference type="FunFam" id="1.10.10.10:FF:000001">
    <property type="entry name" value="LysR family transcriptional regulator"/>
    <property type="match status" value="1"/>
</dbReference>
<dbReference type="InterPro" id="IPR036388">
    <property type="entry name" value="WH-like_DNA-bd_sf"/>
</dbReference>
<organism evidence="6 7">
    <name type="scientific">Halomonas cerina</name>
    <dbReference type="NCBI Taxonomy" id="447424"/>
    <lineage>
        <taxon>Bacteria</taxon>
        <taxon>Pseudomonadati</taxon>
        <taxon>Pseudomonadota</taxon>
        <taxon>Gammaproteobacteria</taxon>
        <taxon>Oceanospirillales</taxon>
        <taxon>Halomonadaceae</taxon>
        <taxon>Halomonas</taxon>
    </lineage>
</organism>
<dbReference type="AlphaFoldDB" id="A0A839V3J2"/>
<dbReference type="PRINTS" id="PR00039">
    <property type="entry name" value="HTHLYSR"/>
</dbReference>
<dbReference type="Gene3D" id="3.40.190.10">
    <property type="entry name" value="Periplasmic binding protein-like II"/>
    <property type="match status" value="2"/>
</dbReference>
<keyword evidence="4" id="KW-0804">Transcription</keyword>
<gene>
    <name evidence="6" type="ORF">FHR94_001496</name>
</gene>
<dbReference type="CDD" id="cd08414">
    <property type="entry name" value="PBP2_LTTR_aromatics_like"/>
    <property type="match status" value="1"/>
</dbReference>
<dbReference type="PROSITE" id="PS50931">
    <property type="entry name" value="HTH_LYSR"/>
    <property type="match status" value="1"/>
</dbReference>
<evidence type="ECO:0000313" key="6">
    <source>
        <dbReference type="EMBL" id="MBB3190263.1"/>
    </source>
</evidence>
<dbReference type="PANTHER" id="PTHR30346:SF0">
    <property type="entry name" value="HCA OPERON TRANSCRIPTIONAL ACTIVATOR HCAR"/>
    <property type="match status" value="1"/>
</dbReference>
<comment type="similarity">
    <text evidence="1">Belongs to the LysR transcriptional regulatory family.</text>
</comment>
<reference evidence="6 7" key="1">
    <citation type="submission" date="2020-08" db="EMBL/GenBank/DDBJ databases">
        <title>Genomic Encyclopedia of Type Strains, Phase III (KMG-III): the genomes of soil and plant-associated and newly described type strains.</title>
        <authorList>
            <person name="Whitman W."/>
        </authorList>
    </citation>
    <scope>NUCLEOTIDE SEQUENCE [LARGE SCALE GENOMIC DNA]</scope>
    <source>
        <strain evidence="6 7">CECT 7282</strain>
    </source>
</reference>
<dbReference type="InterPro" id="IPR036390">
    <property type="entry name" value="WH_DNA-bd_sf"/>
</dbReference>
<dbReference type="PANTHER" id="PTHR30346">
    <property type="entry name" value="TRANSCRIPTIONAL DUAL REGULATOR HCAR-RELATED"/>
    <property type="match status" value="1"/>
</dbReference>
<keyword evidence="3 6" id="KW-0238">DNA-binding</keyword>
<dbReference type="InterPro" id="IPR005119">
    <property type="entry name" value="LysR_subst-bd"/>
</dbReference>
<comment type="caution">
    <text evidence="6">The sequence shown here is derived from an EMBL/GenBank/DDBJ whole genome shotgun (WGS) entry which is preliminary data.</text>
</comment>